<dbReference type="InterPro" id="IPR029044">
    <property type="entry name" value="Nucleotide-diphossugar_trans"/>
</dbReference>
<feature type="domain" description="Glycosyltransferase 2-like" evidence="1">
    <location>
        <begin position="8"/>
        <end position="131"/>
    </location>
</feature>
<sequence length="254" mass="29478">MTISKIVVGVLTYNRPELLEETLHSFNEYLKAYRDLFKFVIFDNGSKDEIIKINKKIAQKYRSKFVTSRKVIESTKNSKIRDHNISIGHRNLSRLMKKEDGDAYIILEDDWACAAYIPLIELIEYLRKNPDIGQIRLRNSRYDGTLTGGAKHNFVTQEPIKWTKEVVIGNYILAYGNLHWVNNPSIISKEALDLISKGYNSEVECMKAFHEIYPINLQLQPGVFEHIGPWRHRKDLVEQGIIQGEDNNESFDFS</sequence>
<keyword evidence="2" id="KW-0808">Transferase</keyword>
<dbReference type="Gene3D" id="3.90.550.10">
    <property type="entry name" value="Spore Coat Polysaccharide Biosynthesis Protein SpsA, Chain A"/>
    <property type="match status" value="1"/>
</dbReference>
<organism evidence="2 3">
    <name type="scientific">Alkalibaculum bacchi</name>
    <dbReference type="NCBI Taxonomy" id="645887"/>
    <lineage>
        <taxon>Bacteria</taxon>
        <taxon>Bacillati</taxon>
        <taxon>Bacillota</taxon>
        <taxon>Clostridia</taxon>
        <taxon>Eubacteriales</taxon>
        <taxon>Eubacteriaceae</taxon>
        <taxon>Alkalibaculum</taxon>
    </lineage>
</organism>
<dbReference type="Pfam" id="PF00535">
    <property type="entry name" value="Glycos_transf_2"/>
    <property type="match status" value="1"/>
</dbReference>
<evidence type="ECO:0000313" key="3">
    <source>
        <dbReference type="Proteomes" id="UP000253490"/>
    </source>
</evidence>
<name>A0A366IAF4_9FIRM</name>
<dbReference type="AlphaFoldDB" id="A0A366IAF4"/>
<dbReference type="CDD" id="cd00761">
    <property type="entry name" value="Glyco_tranf_GTA_type"/>
    <property type="match status" value="1"/>
</dbReference>
<proteinExistence type="predicted"/>
<dbReference type="InterPro" id="IPR001173">
    <property type="entry name" value="Glyco_trans_2-like"/>
</dbReference>
<dbReference type="GO" id="GO:0016740">
    <property type="term" value="F:transferase activity"/>
    <property type="evidence" value="ECO:0007669"/>
    <property type="project" value="UniProtKB-KW"/>
</dbReference>
<dbReference type="EMBL" id="QNRX01000007">
    <property type="protein sequence ID" value="RBP65340.1"/>
    <property type="molecule type" value="Genomic_DNA"/>
</dbReference>
<keyword evidence="3" id="KW-1185">Reference proteome</keyword>
<protein>
    <submittedName>
        <fullName evidence="2">Glycosyl transferase family 2</fullName>
    </submittedName>
</protein>
<evidence type="ECO:0000259" key="1">
    <source>
        <dbReference type="Pfam" id="PF00535"/>
    </source>
</evidence>
<reference evidence="2 3" key="1">
    <citation type="submission" date="2018-06" db="EMBL/GenBank/DDBJ databases">
        <title>Genomic Encyclopedia of Type Strains, Phase IV (KMG-IV): sequencing the most valuable type-strain genomes for metagenomic binning, comparative biology and taxonomic classification.</title>
        <authorList>
            <person name="Goeker M."/>
        </authorList>
    </citation>
    <scope>NUCLEOTIDE SEQUENCE [LARGE SCALE GENOMIC DNA]</scope>
    <source>
        <strain evidence="2 3">DSM 22112</strain>
    </source>
</reference>
<evidence type="ECO:0000313" key="2">
    <source>
        <dbReference type="EMBL" id="RBP65340.1"/>
    </source>
</evidence>
<accession>A0A366IAF4</accession>
<dbReference type="RefSeq" id="WP_207657433.1">
    <property type="nucleotide sequence ID" value="NZ_QNRX01000007.1"/>
</dbReference>
<dbReference type="Proteomes" id="UP000253490">
    <property type="component" value="Unassembled WGS sequence"/>
</dbReference>
<gene>
    <name evidence="2" type="ORF">DES36_10779</name>
</gene>
<comment type="caution">
    <text evidence="2">The sequence shown here is derived from an EMBL/GenBank/DDBJ whole genome shotgun (WGS) entry which is preliminary data.</text>
</comment>
<dbReference type="SUPFAM" id="SSF53448">
    <property type="entry name" value="Nucleotide-diphospho-sugar transferases"/>
    <property type="match status" value="1"/>
</dbReference>